<dbReference type="InterPro" id="IPR038077">
    <property type="entry name" value="Troponin_sf"/>
</dbReference>
<dbReference type="OrthoDB" id="939966at2"/>
<name>A0A1G8BUX2_9BACT</name>
<proteinExistence type="predicted"/>
<dbReference type="GO" id="GO:0045893">
    <property type="term" value="P:positive regulation of DNA-templated transcription"/>
    <property type="evidence" value="ECO:0007669"/>
    <property type="project" value="TreeGrafter"/>
</dbReference>
<evidence type="ECO:0000313" key="5">
    <source>
        <dbReference type="Proteomes" id="UP000198748"/>
    </source>
</evidence>
<keyword evidence="5" id="KW-1185">Reference proteome</keyword>
<dbReference type="RefSeq" id="WP_090157706.1">
    <property type="nucleotide sequence ID" value="NZ_FNAN01000034.1"/>
</dbReference>
<protein>
    <submittedName>
        <fullName evidence="4">Chaperone of endosialidase</fullName>
    </submittedName>
</protein>
<dbReference type="GO" id="GO:0016540">
    <property type="term" value="P:protein autoprocessing"/>
    <property type="evidence" value="ECO:0007669"/>
    <property type="project" value="TreeGrafter"/>
</dbReference>
<dbReference type="InterPro" id="IPR051577">
    <property type="entry name" value="MRF-like"/>
</dbReference>
<evidence type="ECO:0000313" key="4">
    <source>
        <dbReference type="EMBL" id="SDH37076.1"/>
    </source>
</evidence>
<dbReference type="STRING" id="659014.SAMN04487996_13445"/>
<evidence type="ECO:0000256" key="1">
    <source>
        <dbReference type="SAM" id="Coils"/>
    </source>
</evidence>
<evidence type="ECO:0000259" key="3">
    <source>
        <dbReference type="PROSITE" id="PS51688"/>
    </source>
</evidence>
<gene>
    <name evidence="4" type="ORF">SAMN04487996_13445</name>
</gene>
<keyword evidence="2" id="KW-0732">Signal</keyword>
<dbReference type="PROSITE" id="PS51688">
    <property type="entry name" value="ICA"/>
    <property type="match status" value="1"/>
</dbReference>
<feature type="domain" description="Peptidase S74" evidence="3">
    <location>
        <begin position="162"/>
        <end position="256"/>
    </location>
</feature>
<sequence>MKTKQLLSAIAFAVAATASTASMAQVKIGANPTAISTGAHLDVESSINTHTVVLQSGAVGINTALPQAWLDIRGTTKILSQPGEQTGTIWTGTSNIDGVEISAGAGDAWVGIQRRGGAPLHLSKPTGTIEESFIIFSVSGVPGGVGAITYNGAGGVIYGTTSDKRLKENIHATKFGLEALKAVKIYDYNYKADSKKKLATGVLAQELHQIYPQAVRVGGDDEKTKPWQVDYSKLVPMLVKSVQELNEKVESLESEKSQLSAELKRKEASYTELNNRVSQLERLFSGANNTKSVSR</sequence>
<organism evidence="4 5">
    <name type="scientific">Dyadobacter soli</name>
    <dbReference type="NCBI Taxonomy" id="659014"/>
    <lineage>
        <taxon>Bacteria</taxon>
        <taxon>Pseudomonadati</taxon>
        <taxon>Bacteroidota</taxon>
        <taxon>Cytophagia</taxon>
        <taxon>Cytophagales</taxon>
        <taxon>Spirosomataceae</taxon>
        <taxon>Dyadobacter</taxon>
    </lineage>
</organism>
<dbReference type="GO" id="GO:0003700">
    <property type="term" value="F:DNA-binding transcription factor activity"/>
    <property type="evidence" value="ECO:0007669"/>
    <property type="project" value="TreeGrafter"/>
</dbReference>
<dbReference type="AlphaFoldDB" id="A0A1G8BUX2"/>
<feature type="chain" id="PRO_5011478178" evidence="2">
    <location>
        <begin position="25"/>
        <end position="295"/>
    </location>
</feature>
<feature type="signal peptide" evidence="2">
    <location>
        <begin position="1"/>
        <end position="24"/>
    </location>
</feature>
<keyword evidence="1" id="KW-0175">Coiled coil</keyword>
<dbReference type="Proteomes" id="UP000198748">
    <property type="component" value="Unassembled WGS sequence"/>
</dbReference>
<dbReference type="PANTHER" id="PTHR13029">
    <property type="match status" value="1"/>
</dbReference>
<dbReference type="Pfam" id="PF13884">
    <property type="entry name" value="Peptidase_S74"/>
    <property type="match status" value="1"/>
</dbReference>
<dbReference type="SUPFAM" id="SSF90250">
    <property type="entry name" value="Troponin coil-coiled subunits"/>
    <property type="match status" value="1"/>
</dbReference>
<dbReference type="PANTHER" id="PTHR13029:SF18">
    <property type="entry name" value="MYELIN REGULATORY FACTOR HOMOLOG 1"/>
    <property type="match status" value="1"/>
</dbReference>
<reference evidence="5" key="1">
    <citation type="submission" date="2016-10" db="EMBL/GenBank/DDBJ databases">
        <authorList>
            <person name="Varghese N."/>
            <person name="Submissions S."/>
        </authorList>
    </citation>
    <scope>NUCLEOTIDE SEQUENCE [LARGE SCALE GENOMIC DNA]</scope>
    <source>
        <strain evidence="5">DSM 25329</strain>
    </source>
</reference>
<feature type="coiled-coil region" evidence="1">
    <location>
        <begin position="235"/>
        <end position="290"/>
    </location>
</feature>
<dbReference type="GO" id="GO:0043565">
    <property type="term" value="F:sequence-specific DNA binding"/>
    <property type="evidence" value="ECO:0007669"/>
    <property type="project" value="TreeGrafter"/>
</dbReference>
<accession>A0A1G8BUX2</accession>
<dbReference type="InterPro" id="IPR030392">
    <property type="entry name" value="S74_ICA"/>
</dbReference>
<dbReference type="EMBL" id="FNAN01000034">
    <property type="protein sequence ID" value="SDH37076.1"/>
    <property type="molecule type" value="Genomic_DNA"/>
</dbReference>
<dbReference type="Gene3D" id="1.20.5.350">
    <property type="match status" value="1"/>
</dbReference>
<evidence type="ECO:0000256" key="2">
    <source>
        <dbReference type="SAM" id="SignalP"/>
    </source>
</evidence>